<evidence type="ECO:0000256" key="1">
    <source>
        <dbReference type="SAM" id="Phobius"/>
    </source>
</evidence>
<organism evidence="2 3">
    <name type="scientific">Chitinophaga agrisoli</name>
    <dbReference type="NCBI Taxonomy" id="2607653"/>
    <lineage>
        <taxon>Bacteria</taxon>
        <taxon>Pseudomonadati</taxon>
        <taxon>Bacteroidota</taxon>
        <taxon>Chitinophagia</taxon>
        <taxon>Chitinophagales</taxon>
        <taxon>Chitinophagaceae</taxon>
        <taxon>Chitinophaga</taxon>
    </lineage>
</organism>
<keyword evidence="3" id="KW-1185">Reference proteome</keyword>
<evidence type="ECO:0000313" key="3">
    <source>
        <dbReference type="Proteomes" id="UP000324611"/>
    </source>
</evidence>
<proteinExistence type="predicted"/>
<reference evidence="2 3" key="2">
    <citation type="submission" date="2019-09" db="EMBL/GenBank/DDBJ databases">
        <authorList>
            <person name="Jin C."/>
        </authorList>
    </citation>
    <scope>NUCLEOTIDE SEQUENCE [LARGE SCALE GENOMIC DNA]</scope>
    <source>
        <strain evidence="2 3">BN140078</strain>
    </source>
</reference>
<feature type="transmembrane region" description="Helical" evidence="1">
    <location>
        <begin position="163"/>
        <end position="193"/>
    </location>
</feature>
<name>A0A5B2VP46_9BACT</name>
<reference evidence="2 3" key="1">
    <citation type="submission" date="2019-09" db="EMBL/GenBank/DDBJ databases">
        <title>Chitinophaga ginsengihumi sp. nov., isolated from soil of ginseng rhizosphere.</title>
        <authorList>
            <person name="Lee J."/>
        </authorList>
    </citation>
    <scope>NUCLEOTIDE SEQUENCE [LARGE SCALE GENOMIC DNA]</scope>
    <source>
        <strain evidence="2 3">BN140078</strain>
    </source>
</reference>
<evidence type="ECO:0000313" key="2">
    <source>
        <dbReference type="EMBL" id="KAA2239967.1"/>
    </source>
</evidence>
<keyword evidence="1" id="KW-1133">Transmembrane helix</keyword>
<sequence length="209" mass="23416">MNMHAKLWINDQKGDDKIIAFTNYTIYKCNPRDGAEDDAVQSFKMNMLPAKDIFGIPLSYIREFQLQEGKAQLMVILNSGSEEQLTISDTEKREEIFAFFKTLLPGEAIEEKYSIFRAAKKPLIALGVVIGLFIWSMYIASGIEEGAEYEVVGGGATGYHSAAGIVLMLGILGTKKVLMIFLPLIAIALFAVWRKARKPPVMKRYVVKR</sequence>
<comment type="caution">
    <text evidence="2">The sequence shown here is derived from an EMBL/GenBank/DDBJ whole genome shotgun (WGS) entry which is preliminary data.</text>
</comment>
<dbReference type="AlphaFoldDB" id="A0A5B2VP46"/>
<protein>
    <submittedName>
        <fullName evidence="2">Uncharacterized protein</fullName>
    </submittedName>
</protein>
<keyword evidence="1" id="KW-0812">Transmembrane</keyword>
<gene>
    <name evidence="2" type="ORF">F0L74_27690</name>
</gene>
<dbReference type="Proteomes" id="UP000324611">
    <property type="component" value="Unassembled WGS sequence"/>
</dbReference>
<dbReference type="EMBL" id="VUOC01000004">
    <property type="protein sequence ID" value="KAA2239967.1"/>
    <property type="molecule type" value="Genomic_DNA"/>
</dbReference>
<feature type="transmembrane region" description="Helical" evidence="1">
    <location>
        <begin position="123"/>
        <end position="143"/>
    </location>
</feature>
<keyword evidence="1" id="KW-0472">Membrane</keyword>
<accession>A0A5B2VP46</accession>
<dbReference type="RefSeq" id="WP_149841144.1">
    <property type="nucleotide sequence ID" value="NZ_VUOC01000004.1"/>
</dbReference>